<feature type="compositionally biased region" description="Polar residues" evidence="6">
    <location>
        <begin position="345"/>
        <end position="365"/>
    </location>
</feature>
<evidence type="ECO:0000256" key="5">
    <source>
        <dbReference type="ARBA" id="ARBA00022840"/>
    </source>
</evidence>
<dbReference type="PANTHER" id="PTHR13219:SF6">
    <property type="entry name" value="TRANSMEMBRANE PROTEIN 94"/>
    <property type="match status" value="1"/>
</dbReference>
<dbReference type="PANTHER" id="PTHR13219">
    <property type="entry name" value="TRANSMEMBRANE PROTEIN 94"/>
    <property type="match status" value="1"/>
</dbReference>
<dbReference type="SUPFAM" id="SSF56112">
    <property type="entry name" value="Protein kinase-like (PK-like)"/>
    <property type="match status" value="1"/>
</dbReference>
<accession>A0A425D5B9</accession>
<keyword evidence="4" id="KW-0418">Kinase</keyword>
<sequence length="390" mass="42861">MVASGIQPRKGMVGLIEDVTASGIRFVYFSPRNMRRSKLLAEKMGIETDWNCAISLRDSDGPDPHRMTSNYSDWDVKARLPHGTAAIRRHLELVDNVPLLVSLYTDSTPDTIKEMLSIFQENGEVVLGVGTSVKESNVPLFGQADLSVALEGNPHTLFDTELPKILVDADGHLKITDFGLSHFFDPPEYDDATDVQVTPASCGRSNSLCDSQMRLLSNVVNQDPIIPPQVSPDAANLIHGLLCKQPRLRLGTVGRKFEEIKDHPFFAGLDWDKVAAKGYAMEFVPPIENDFDVSNFGSQYTSEKFSGAHSSACSTSDASSFNDPHHPHHPQHPHPIKHSHEDSTMDPNSFVVTSQHHPSSDWSSHGSQYRGFSGFSYAGPPQGLSDETGL</sequence>
<feature type="region of interest" description="Disordered" evidence="6">
    <location>
        <begin position="307"/>
        <end position="365"/>
    </location>
</feature>
<dbReference type="Gene3D" id="3.30.200.20">
    <property type="entry name" value="Phosphorylase Kinase, domain 1"/>
    <property type="match status" value="1"/>
</dbReference>
<dbReference type="Gene3D" id="1.10.510.10">
    <property type="entry name" value="Transferase(Phosphotransferase) domain 1"/>
    <property type="match status" value="1"/>
</dbReference>
<evidence type="ECO:0000313" key="9">
    <source>
        <dbReference type="Proteomes" id="UP000284702"/>
    </source>
</evidence>
<feature type="compositionally biased region" description="Basic residues" evidence="6">
    <location>
        <begin position="326"/>
        <end position="337"/>
    </location>
</feature>
<evidence type="ECO:0000256" key="3">
    <source>
        <dbReference type="ARBA" id="ARBA00022741"/>
    </source>
</evidence>
<dbReference type="InterPro" id="IPR039720">
    <property type="entry name" value="TMEM94"/>
</dbReference>
<dbReference type="EMBL" id="MZMZ02002706">
    <property type="protein sequence ID" value="RQM24500.1"/>
    <property type="molecule type" value="Genomic_DNA"/>
</dbReference>
<dbReference type="PROSITE" id="PS51285">
    <property type="entry name" value="AGC_KINASE_CTER"/>
    <property type="match status" value="1"/>
</dbReference>
<dbReference type="Proteomes" id="UP000284702">
    <property type="component" value="Unassembled WGS sequence"/>
</dbReference>
<gene>
    <name evidence="8" type="ORF">B5M09_003250</name>
</gene>
<dbReference type="GO" id="GO:0004674">
    <property type="term" value="F:protein serine/threonine kinase activity"/>
    <property type="evidence" value="ECO:0007669"/>
    <property type="project" value="UniProtKB-KW"/>
</dbReference>
<feature type="compositionally biased region" description="Low complexity" evidence="6">
    <location>
        <begin position="308"/>
        <end position="320"/>
    </location>
</feature>
<evidence type="ECO:0000256" key="1">
    <source>
        <dbReference type="ARBA" id="ARBA00022527"/>
    </source>
</evidence>
<comment type="caution">
    <text evidence="8">The sequence shown here is derived from an EMBL/GenBank/DDBJ whole genome shotgun (WGS) entry which is preliminary data.</text>
</comment>
<keyword evidence="9" id="KW-1185">Reference proteome</keyword>
<evidence type="ECO:0000256" key="2">
    <source>
        <dbReference type="ARBA" id="ARBA00022679"/>
    </source>
</evidence>
<keyword evidence="3" id="KW-0547">Nucleotide-binding</keyword>
<feature type="domain" description="AGC-kinase C-terminal" evidence="7">
    <location>
        <begin position="267"/>
        <end position="387"/>
    </location>
</feature>
<evidence type="ECO:0000313" key="8">
    <source>
        <dbReference type="EMBL" id="RQM24500.1"/>
    </source>
</evidence>
<keyword evidence="2" id="KW-0808">Transferase</keyword>
<organism evidence="8 9">
    <name type="scientific">Aphanomyces astaci</name>
    <name type="common">Crayfish plague agent</name>
    <dbReference type="NCBI Taxonomy" id="112090"/>
    <lineage>
        <taxon>Eukaryota</taxon>
        <taxon>Sar</taxon>
        <taxon>Stramenopiles</taxon>
        <taxon>Oomycota</taxon>
        <taxon>Saprolegniomycetes</taxon>
        <taxon>Saprolegniales</taxon>
        <taxon>Verrucalvaceae</taxon>
        <taxon>Aphanomyces</taxon>
    </lineage>
</organism>
<dbReference type="InterPro" id="IPR011009">
    <property type="entry name" value="Kinase-like_dom_sf"/>
</dbReference>
<keyword evidence="1" id="KW-0723">Serine/threonine-protein kinase</keyword>
<evidence type="ECO:0000256" key="4">
    <source>
        <dbReference type="ARBA" id="ARBA00022777"/>
    </source>
</evidence>
<keyword evidence="5" id="KW-0067">ATP-binding</keyword>
<dbReference type="GO" id="GO:0005524">
    <property type="term" value="F:ATP binding"/>
    <property type="evidence" value="ECO:0007669"/>
    <property type="project" value="UniProtKB-KW"/>
</dbReference>
<proteinExistence type="predicted"/>
<dbReference type="VEuPathDB" id="FungiDB:H257_12204"/>
<dbReference type="AlphaFoldDB" id="A0A425D5B9"/>
<reference evidence="8" key="1">
    <citation type="submission" date="2018-07" db="EMBL/GenBank/DDBJ databases">
        <title>Annotation of Aphanomyces astaci genome assembly.</title>
        <authorList>
            <person name="Studholme D.J."/>
        </authorList>
    </citation>
    <scope>NUCLEOTIDE SEQUENCE [LARGE SCALE GENOMIC DNA]</scope>
    <source>
        <strain evidence="8">Pc</strain>
    </source>
</reference>
<evidence type="ECO:0000259" key="7">
    <source>
        <dbReference type="PROSITE" id="PS51285"/>
    </source>
</evidence>
<evidence type="ECO:0000256" key="6">
    <source>
        <dbReference type="SAM" id="MobiDB-lite"/>
    </source>
</evidence>
<dbReference type="InterPro" id="IPR000961">
    <property type="entry name" value="AGC-kinase_C"/>
</dbReference>
<dbReference type="VEuPathDB" id="FungiDB:H257_05342"/>
<name>A0A425D5B9_APHAT</name>
<protein>
    <recommendedName>
        <fullName evidence="7">AGC-kinase C-terminal domain-containing protein</fullName>
    </recommendedName>
</protein>